<organism evidence="4 5">
    <name type="scientific">Rhizoctonia solani</name>
    <dbReference type="NCBI Taxonomy" id="456999"/>
    <lineage>
        <taxon>Eukaryota</taxon>
        <taxon>Fungi</taxon>
        <taxon>Dikarya</taxon>
        <taxon>Basidiomycota</taxon>
        <taxon>Agaricomycotina</taxon>
        <taxon>Agaricomycetes</taxon>
        <taxon>Cantharellales</taxon>
        <taxon>Ceratobasidiaceae</taxon>
        <taxon>Rhizoctonia</taxon>
    </lineage>
</organism>
<dbReference type="InterPro" id="IPR045759">
    <property type="entry name" value="Ap4A_phos1/2_N"/>
</dbReference>
<dbReference type="InterPro" id="IPR019200">
    <property type="entry name" value="ATP_adenylylTrfase_C"/>
</dbReference>
<dbReference type="EMBL" id="CAJMWZ010003644">
    <property type="protein sequence ID" value="CAE6477002.1"/>
    <property type="molecule type" value="Genomic_DNA"/>
</dbReference>
<reference evidence="4" key="1">
    <citation type="submission" date="2021-01" db="EMBL/GenBank/DDBJ databases">
        <authorList>
            <person name="Kaushik A."/>
        </authorList>
    </citation>
    <scope>NUCLEOTIDE SEQUENCE</scope>
    <source>
        <strain evidence="4">Type strain: AG8-Rh-89/</strain>
    </source>
</reference>
<dbReference type="GO" id="GO:0009117">
    <property type="term" value="P:nucleotide metabolic process"/>
    <property type="evidence" value="ECO:0007669"/>
    <property type="project" value="InterPro"/>
</dbReference>
<dbReference type="GO" id="GO:0003877">
    <property type="term" value="F:ATP:ADP adenylyltransferase activity"/>
    <property type="evidence" value="ECO:0007669"/>
    <property type="project" value="InterPro"/>
</dbReference>
<gene>
    <name evidence="4" type="ORF">RDB_LOCUS70033</name>
</gene>
<dbReference type="InterPro" id="IPR009163">
    <property type="entry name" value="Ap4A_phos1/2"/>
</dbReference>
<dbReference type="InterPro" id="IPR036265">
    <property type="entry name" value="HIT-like_sf"/>
</dbReference>
<feature type="compositionally biased region" description="Acidic residues" evidence="1">
    <location>
        <begin position="171"/>
        <end position="181"/>
    </location>
</feature>
<evidence type="ECO:0000313" key="4">
    <source>
        <dbReference type="EMBL" id="CAE6477002.1"/>
    </source>
</evidence>
<dbReference type="PANTHER" id="PTHR38420">
    <property type="entry name" value="AP-4-A PHOSPHORYLASE II"/>
    <property type="match status" value="1"/>
</dbReference>
<evidence type="ECO:0000313" key="5">
    <source>
        <dbReference type="Proteomes" id="UP000663850"/>
    </source>
</evidence>
<dbReference type="InterPro" id="IPR043171">
    <property type="entry name" value="Ap4A_phos1/2-like"/>
</dbReference>
<dbReference type="GO" id="GO:0005524">
    <property type="term" value="F:ATP binding"/>
    <property type="evidence" value="ECO:0007669"/>
    <property type="project" value="InterPro"/>
</dbReference>
<dbReference type="Gene3D" id="3.30.428.70">
    <property type="match status" value="1"/>
</dbReference>
<evidence type="ECO:0000256" key="1">
    <source>
        <dbReference type="SAM" id="MobiDB-lite"/>
    </source>
</evidence>
<accession>A0A8H3C8T9</accession>
<sequence>MTYLKHSEVVSSVHSKFETAKSSGALFFYPSTRSKAIERGFNFEITICPALQKKPILPAPDFAKVDKPDPFAPPYVPDLYIGELKDELDGDEYAILLNKFSVIPGHFLMVTKGFQPQNSPLTPPELTQAYLLIRASQRSKTPIFAFYNCGVDSGASQPHKHIQFLPTTREETDEDEDEEDDPRPPVEAYIQRLKIGDDTKVFSLPLPYAHFVQRLHLPKTTVSGTKPLSEQALEELSGELTSAFLGLFDEAIQSIRLYHSSQSTTTGPAEAGRTSVPSYNIIITSEHVHLIPRLREHTLEELRPDGAGNTETETAAHTPQKLSINTLGFAGILLAKSDAEAQAIKKRGVLELLSQVGVPNIGDKSNDAPESA</sequence>
<feature type="region of interest" description="Disordered" evidence="1">
    <location>
        <begin position="158"/>
        <end position="185"/>
    </location>
</feature>
<proteinExistence type="predicted"/>
<comment type="caution">
    <text evidence="4">The sequence shown here is derived from an EMBL/GenBank/DDBJ whole genome shotgun (WGS) entry which is preliminary data.</text>
</comment>
<dbReference type="PANTHER" id="PTHR38420:SF1">
    <property type="entry name" value="PUTATIVE (AFU_ORTHOLOGUE AFUA_5G14690)-RELATED"/>
    <property type="match status" value="1"/>
</dbReference>
<dbReference type="Proteomes" id="UP000663850">
    <property type="component" value="Unassembled WGS sequence"/>
</dbReference>
<feature type="domain" description="Ap4A phosphorylase 1/2 N-terminal" evidence="3">
    <location>
        <begin position="4"/>
        <end position="171"/>
    </location>
</feature>
<name>A0A8H3C8T9_9AGAM</name>
<feature type="domain" description="ATP adenylyltransferase C-terminal" evidence="2">
    <location>
        <begin position="206"/>
        <end position="359"/>
    </location>
</feature>
<dbReference type="AlphaFoldDB" id="A0A8H3C8T9"/>
<evidence type="ECO:0000259" key="3">
    <source>
        <dbReference type="Pfam" id="PF19327"/>
    </source>
</evidence>
<dbReference type="Pfam" id="PF19327">
    <property type="entry name" value="Ap4A_phos_N"/>
    <property type="match status" value="1"/>
</dbReference>
<evidence type="ECO:0000259" key="2">
    <source>
        <dbReference type="Pfam" id="PF09830"/>
    </source>
</evidence>
<dbReference type="Pfam" id="PF09830">
    <property type="entry name" value="ATP_transf"/>
    <property type="match status" value="1"/>
</dbReference>
<dbReference type="SUPFAM" id="SSF54197">
    <property type="entry name" value="HIT-like"/>
    <property type="match status" value="1"/>
</dbReference>
<protein>
    <submittedName>
        <fullName evidence="4">Uncharacterized protein</fullName>
    </submittedName>
</protein>